<keyword evidence="2" id="KW-1133">Transmembrane helix</keyword>
<organism evidence="3 4">
    <name type="scientific">Oikopleura dioica</name>
    <name type="common">Tunicate</name>
    <dbReference type="NCBI Taxonomy" id="34765"/>
    <lineage>
        <taxon>Eukaryota</taxon>
        <taxon>Metazoa</taxon>
        <taxon>Chordata</taxon>
        <taxon>Tunicata</taxon>
        <taxon>Appendicularia</taxon>
        <taxon>Copelata</taxon>
        <taxon>Oikopleuridae</taxon>
        <taxon>Oikopleura</taxon>
    </lineage>
</organism>
<evidence type="ECO:0000313" key="3">
    <source>
        <dbReference type="EMBL" id="CAG5109904.1"/>
    </source>
</evidence>
<feature type="transmembrane region" description="Helical" evidence="2">
    <location>
        <begin position="436"/>
        <end position="454"/>
    </location>
</feature>
<feature type="transmembrane region" description="Helical" evidence="2">
    <location>
        <begin position="138"/>
        <end position="160"/>
    </location>
</feature>
<feature type="transmembrane region" description="Helical" evidence="2">
    <location>
        <begin position="25"/>
        <end position="46"/>
    </location>
</feature>
<feature type="transmembrane region" description="Helical" evidence="2">
    <location>
        <begin position="376"/>
        <end position="397"/>
    </location>
</feature>
<dbReference type="Gene3D" id="1.20.1250.20">
    <property type="entry name" value="MFS general substrate transporter like domains"/>
    <property type="match status" value="1"/>
</dbReference>
<dbReference type="Proteomes" id="UP001158576">
    <property type="component" value="Chromosome 2"/>
</dbReference>
<dbReference type="InterPro" id="IPR036259">
    <property type="entry name" value="MFS_trans_sf"/>
</dbReference>
<dbReference type="InterPro" id="IPR027197">
    <property type="entry name" value="SLC43A3"/>
</dbReference>
<feature type="transmembrane region" description="Helical" evidence="2">
    <location>
        <begin position="200"/>
        <end position="222"/>
    </location>
</feature>
<gene>
    <name evidence="3" type="ORF">OKIOD_LOCUS13138</name>
</gene>
<keyword evidence="2" id="KW-0472">Membrane</keyword>
<reference evidence="3 4" key="1">
    <citation type="submission" date="2021-04" db="EMBL/GenBank/DDBJ databases">
        <authorList>
            <person name="Bliznina A."/>
        </authorList>
    </citation>
    <scope>NUCLEOTIDE SEQUENCE [LARGE SCALE GENOMIC DNA]</scope>
</reference>
<dbReference type="EMBL" id="OU015567">
    <property type="protein sequence ID" value="CAG5109904.1"/>
    <property type="molecule type" value="Genomic_DNA"/>
</dbReference>
<feature type="transmembrane region" description="Helical" evidence="2">
    <location>
        <begin position="167"/>
        <end position="188"/>
    </location>
</feature>
<feature type="transmembrane region" description="Helical" evidence="2">
    <location>
        <begin position="474"/>
        <end position="494"/>
    </location>
</feature>
<feature type="transmembrane region" description="Helical" evidence="2">
    <location>
        <begin position="272"/>
        <end position="292"/>
    </location>
</feature>
<dbReference type="PANTHER" id="PTHR20765">
    <property type="entry name" value="SOLUTE CARRIER FAMILY 43 MEMBER 3-RELATED"/>
    <property type="match status" value="1"/>
</dbReference>
<evidence type="ECO:0000313" key="4">
    <source>
        <dbReference type="Proteomes" id="UP001158576"/>
    </source>
</evidence>
<feature type="transmembrane region" description="Helical" evidence="2">
    <location>
        <begin position="87"/>
        <end position="106"/>
    </location>
</feature>
<keyword evidence="4" id="KW-1185">Reference proteome</keyword>
<evidence type="ECO:0000256" key="2">
    <source>
        <dbReference type="SAM" id="Phobius"/>
    </source>
</evidence>
<keyword evidence="2" id="KW-0812">Transmembrane</keyword>
<dbReference type="SUPFAM" id="SSF103473">
    <property type="entry name" value="MFS general substrate transporter"/>
    <property type="match status" value="1"/>
</dbReference>
<feature type="transmembrane region" description="Helical" evidence="2">
    <location>
        <begin position="113"/>
        <end position="132"/>
    </location>
</feature>
<sequence>MEGSRDSFLTSDEAKQKREKMKASTVNAVSLFLGMIEMLLFANIFYGFPFIQKIFEEEKVYMNEVCSPDDIVNGTYCKEAKLEIGKIWTYGVVFSCTGPLVFGTLVNAIGTSWTRLIAGGSATVGLLLMSFYKTYSALLLPGVILVAFPSIAWIMLNTFISPVYKKITVILIVIIPGLINSSATSMLIAKKLYESSNGEIGLETVFSLLCILSILIHIRTLFLMPSRPIPKNIHDNYNLFKESLVMSFCKSTVKTEKMEKPKRPSASSHLKFCKTGAFLVYLVYYTIVTFRINTIRGWMTTWIKHAYEGVKTNCSTEECVAEVDGTISFLIDINGYAYFSLALIPLIPAFIIKAIGNSYPEGYKFGELRAKLGGMIFMMTFCAGVSLLCSFLMTLTVSSADSYILAISNIALSVFIVPLHYSTPWLLLFSYFPPQFVQFLYALMTIPSILVSFLNTPLYNMILGEEDSINFGPVSLYLGLCSALTWICSVYLWFDSRKLIKKKEEEEKNTLYSPEKNLIDSNRDDEVVKA</sequence>
<evidence type="ECO:0000256" key="1">
    <source>
        <dbReference type="SAM" id="MobiDB-lite"/>
    </source>
</evidence>
<feature type="compositionally biased region" description="Basic and acidic residues" evidence="1">
    <location>
        <begin position="517"/>
        <end position="530"/>
    </location>
</feature>
<feature type="transmembrane region" description="Helical" evidence="2">
    <location>
        <begin position="403"/>
        <end position="429"/>
    </location>
</feature>
<feature type="transmembrane region" description="Helical" evidence="2">
    <location>
        <begin position="336"/>
        <end position="355"/>
    </location>
</feature>
<proteinExistence type="predicted"/>
<name>A0ABN7T3R4_OIKDI</name>
<dbReference type="PANTHER" id="PTHR20765:SF1">
    <property type="entry name" value="EQUILIBRATIVE NUCLEOBASE TRANSPORTER 1"/>
    <property type="match status" value="1"/>
</dbReference>
<protein>
    <submittedName>
        <fullName evidence="3">Oidioi.mRNA.OKI2018_I69.chr2.g4373.t1.cds</fullName>
    </submittedName>
</protein>
<accession>A0ABN7T3R4</accession>
<feature type="region of interest" description="Disordered" evidence="1">
    <location>
        <begin position="506"/>
        <end position="530"/>
    </location>
</feature>